<evidence type="ECO:0000313" key="4">
    <source>
        <dbReference type="EMBL" id="OAX67692.1"/>
    </source>
</evidence>
<evidence type="ECO:0000313" key="6">
    <source>
        <dbReference type="Proteomes" id="UP000092021"/>
    </source>
</evidence>
<keyword evidence="2" id="KW-1277">Toxin-antitoxin system</keyword>
<organism evidence="3 5">
    <name type="scientific">Rothia kristinae</name>
    <dbReference type="NCBI Taxonomy" id="37923"/>
    <lineage>
        <taxon>Bacteria</taxon>
        <taxon>Bacillati</taxon>
        <taxon>Actinomycetota</taxon>
        <taxon>Actinomycetes</taxon>
        <taxon>Micrococcales</taxon>
        <taxon>Micrococcaceae</taxon>
        <taxon>Rothia</taxon>
    </lineage>
</organism>
<dbReference type="SUPFAM" id="SSF143011">
    <property type="entry name" value="RelE-like"/>
    <property type="match status" value="1"/>
</dbReference>
<evidence type="ECO:0008006" key="7">
    <source>
        <dbReference type="Google" id="ProtNLM"/>
    </source>
</evidence>
<gene>
    <name evidence="4" type="ORF">A5N15_01735</name>
    <name evidence="3" type="ORF">AN277_0201470</name>
</gene>
<dbReference type="EMBL" id="LWGZ01000142">
    <property type="protein sequence ID" value="OAX67692.1"/>
    <property type="molecule type" value="Genomic_DNA"/>
</dbReference>
<dbReference type="InterPro" id="IPR007712">
    <property type="entry name" value="RelE/ParE_toxin"/>
</dbReference>
<evidence type="ECO:0000313" key="3">
    <source>
        <dbReference type="EMBL" id="OAX52656.1"/>
    </source>
</evidence>
<evidence type="ECO:0000313" key="5">
    <source>
        <dbReference type="Proteomes" id="UP000053171"/>
    </source>
</evidence>
<accession>A0A199Q2R9</accession>
<evidence type="ECO:0000256" key="1">
    <source>
        <dbReference type="ARBA" id="ARBA00006226"/>
    </source>
</evidence>
<reference evidence="5" key="2">
    <citation type="submission" date="2016-04" db="EMBL/GenBank/DDBJ databases">
        <authorList>
            <person name="Waterworth S."/>
            <person name="Matcher G."/>
        </authorList>
    </citation>
    <scope>NUCLEOTIDE SEQUENCE [LARGE SCALE GENOMIC DNA]</scope>
    <source>
        <strain evidence="5">RuSp02-3</strain>
    </source>
</reference>
<dbReference type="EMBL" id="LJBJ02000002">
    <property type="protein sequence ID" value="OAX52656.1"/>
    <property type="molecule type" value="Genomic_DNA"/>
</dbReference>
<reference evidence="3" key="1">
    <citation type="submission" date="2016-04" db="EMBL/GenBank/DDBJ databases">
        <authorList>
            <person name="Evans L.H."/>
            <person name="Alamgir A."/>
            <person name="Owens N."/>
            <person name="Weber N.D."/>
            <person name="Virtaneva K."/>
            <person name="Barbian K."/>
            <person name="Babar A."/>
            <person name="Rosenke K."/>
        </authorList>
    </citation>
    <scope>NUCLEOTIDE SEQUENCE [LARGE SCALE GENOMIC DNA]</scope>
    <source>
        <strain evidence="3">RUTW2-3</strain>
    </source>
</reference>
<dbReference type="AlphaFoldDB" id="A0A199Q2R9"/>
<dbReference type="Proteomes" id="UP000092021">
    <property type="component" value="Unassembled WGS sequence"/>
</dbReference>
<name>A0A199Q2R9_9MICC</name>
<protein>
    <recommendedName>
        <fullName evidence="7">Plasmid stabilization protein</fullName>
    </recommendedName>
</protein>
<sequence>MTYTVRVTSAARRQIRKLPRDGQERVLAVLSLLADEPRPPASKKLTGRSAWRVRTGNWRVIYEIHDDELLIMVIAAGNRRDVYRG</sequence>
<reference evidence="3 5" key="3">
    <citation type="submission" date="2016-06" db="EMBL/GenBank/DDBJ databases">
        <title>Identification of putative biosynthetic pathways for the production of bioactive secondary metabolites by the marine actinomycete Kocuria kristinae RUTW2-3.</title>
        <authorList>
            <person name="Waterworth S.C."/>
            <person name="Walmsley T.A."/>
            <person name="Matongo T."/>
            <person name="Davies-Coleman M.T."/>
            <person name="Dorrington R.A."/>
        </authorList>
    </citation>
    <scope>NUCLEOTIDE SEQUENCE [LARGE SCALE GENOMIC DNA]</scope>
    <source>
        <strain evidence="5">RuSp02-3</strain>
        <strain evidence="3">RUTW2-3</strain>
        <strain evidence="4 6">RUTW4-5</strain>
    </source>
</reference>
<dbReference type="PANTHER" id="PTHR35601:SF1">
    <property type="entry name" value="TOXIN RELE"/>
    <property type="match status" value="1"/>
</dbReference>
<dbReference type="InterPro" id="IPR035093">
    <property type="entry name" value="RelE/ParE_toxin_dom_sf"/>
</dbReference>
<dbReference type="PANTHER" id="PTHR35601">
    <property type="entry name" value="TOXIN RELE"/>
    <property type="match status" value="1"/>
</dbReference>
<dbReference type="RefSeq" id="WP_055684504.1">
    <property type="nucleotide sequence ID" value="NZ_JBFBMA010000001.1"/>
</dbReference>
<comment type="similarity">
    <text evidence="1">Belongs to the RelE toxin family.</text>
</comment>
<dbReference type="Pfam" id="PF05016">
    <property type="entry name" value="ParE_toxin"/>
    <property type="match status" value="1"/>
</dbReference>
<dbReference type="Proteomes" id="UP000053171">
    <property type="component" value="Unassembled WGS sequence"/>
</dbReference>
<proteinExistence type="inferred from homology"/>
<comment type="caution">
    <text evidence="3">The sequence shown here is derived from an EMBL/GenBank/DDBJ whole genome shotgun (WGS) entry which is preliminary data.</text>
</comment>
<evidence type="ECO:0000256" key="2">
    <source>
        <dbReference type="ARBA" id="ARBA00022649"/>
    </source>
</evidence>
<dbReference type="Gene3D" id="3.30.2310.20">
    <property type="entry name" value="RelE-like"/>
    <property type="match status" value="1"/>
</dbReference>
<keyword evidence="5" id="KW-1185">Reference proteome</keyword>